<comment type="caution">
    <text evidence="3">The sequence shown here is derived from an EMBL/GenBank/DDBJ whole genome shotgun (WGS) entry which is preliminary data.</text>
</comment>
<accession>A0AA38RTK9</accession>
<evidence type="ECO:0000259" key="2">
    <source>
        <dbReference type="Pfam" id="PF00009"/>
    </source>
</evidence>
<feature type="region of interest" description="Disordered" evidence="1">
    <location>
        <begin position="77"/>
        <end position="96"/>
    </location>
</feature>
<dbReference type="PANTHER" id="PTHR43721">
    <property type="entry name" value="ELONGATION FACTOR TU-RELATED"/>
    <property type="match status" value="1"/>
</dbReference>
<feature type="domain" description="Tr-type G" evidence="2">
    <location>
        <begin position="298"/>
        <end position="557"/>
    </location>
</feature>
<feature type="region of interest" description="Disordered" evidence="1">
    <location>
        <begin position="1"/>
        <end position="42"/>
    </location>
</feature>
<feature type="compositionally biased region" description="Low complexity" evidence="1">
    <location>
        <begin position="300"/>
        <end position="320"/>
    </location>
</feature>
<dbReference type="Pfam" id="PF00009">
    <property type="entry name" value="GTP_EFTU"/>
    <property type="match status" value="1"/>
</dbReference>
<organism evidence="3 4">
    <name type="scientific">Pleurostoma richardsiae</name>
    <dbReference type="NCBI Taxonomy" id="41990"/>
    <lineage>
        <taxon>Eukaryota</taxon>
        <taxon>Fungi</taxon>
        <taxon>Dikarya</taxon>
        <taxon>Ascomycota</taxon>
        <taxon>Pezizomycotina</taxon>
        <taxon>Sordariomycetes</taxon>
        <taxon>Sordariomycetidae</taxon>
        <taxon>Calosphaeriales</taxon>
        <taxon>Pleurostomataceae</taxon>
        <taxon>Pleurostoma</taxon>
    </lineage>
</organism>
<evidence type="ECO:0000313" key="4">
    <source>
        <dbReference type="Proteomes" id="UP001174694"/>
    </source>
</evidence>
<keyword evidence="4" id="KW-1185">Reference proteome</keyword>
<proteinExistence type="predicted"/>
<dbReference type="PANTHER" id="PTHR43721:SF30">
    <property type="entry name" value="TR-TYPE G DOMAIN-CONTAINING PROTEIN"/>
    <property type="match status" value="1"/>
</dbReference>
<dbReference type="EMBL" id="JANBVO010000001">
    <property type="protein sequence ID" value="KAJ9157878.1"/>
    <property type="molecule type" value="Genomic_DNA"/>
</dbReference>
<sequence>MTSVFTFETDPPRVSSPWLHPTDPDATPSPAPSVDGPAKPALLSQYGVTKLEAEPQDGSTEYKLHLLLRHRRAYTSMTSATQIPGSQRTSNAREGRLQKQLPLETPPISVTNKSRKDRLYHLTTQLLWRLQESSPYKANRSNTTIMPQLPDDTDDLAAAVKLAPLCPGLEESRGALYEIGVADDGTLIGLTKDEMDESLLTLQVMAASLGCGVEVLRMIMVGECEWMENPALADFEGKSPAPGTRRGKLWVAEAFVTPDLRPREEGQDPDIPGQPRTSRQAETGTSPSERPSTTDQLRITLTGPTTSGKSTLLGTLSTGTLDNGHGKSRLSLLKHRHELVSGVTSSVAQELIGYKDGQILNYAHPHIESWVGIHDFTHDGRLVFVSDSAGHPRYRRTILRGLVGWAPHWTILCLPGDDGELSSQNSGGTSLTQDILEPVGAGIDLAKAHLELCLKLGLPLAVVITKLDLATKSSLQRTVGKALTAIKAAGRIPKILPGQKVHSDPTRIPSGDDRAIKEAISGMMDAGNILSVVPIILTSAVKGVGFGLVHALLENLPLPPPPTAQDYIGKALNPEQPTSLFHIEDKFSLPASYGNSVRTSEEADLGTVIAGYLRFGSLAVGDRIVIGPFHADEDESRTPEDRPSPGSYGLSISHPSSAELSRVALRNAVSASTIKGEWHWGHIVSIRNLRLPVQKLESGQVGTIGLIFDLPEQELGDSLFETPPRTMPKIRKGMVLAIPSQHMNDTGLSLQAASGLTAVFSDPDVASLALGSLVNIYVASVRASARILRISATTHTSQNGGWRAAADDFEDIFGLNEHENGPSEQDLVTPTGYDVRLELFTHREWIELGSQVLILEGGSKDKSGLEGFVGKVVEVVD</sequence>
<evidence type="ECO:0000313" key="3">
    <source>
        <dbReference type="EMBL" id="KAJ9157878.1"/>
    </source>
</evidence>
<dbReference type="GO" id="GO:0003746">
    <property type="term" value="F:translation elongation factor activity"/>
    <property type="evidence" value="ECO:0007669"/>
    <property type="project" value="TreeGrafter"/>
</dbReference>
<dbReference type="Proteomes" id="UP001174694">
    <property type="component" value="Unassembled WGS sequence"/>
</dbReference>
<gene>
    <name evidence="3" type="ORF">NKR23_g32</name>
</gene>
<dbReference type="GO" id="GO:0003924">
    <property type="term" value="F:GTPase activity"/>
    <property type="evidence" value="ECO:0007669"/>
    <property type="project" value="InterPro"/>
</dbReference>
<reference evidence="3" key="1">
    <citation type="submission" date="2022-07" db="EMBL/GenBank/DDBJ databases">
        <title>Fungi with potential for degradation of polypropylene.</title>
        <authorList>
            <person name="Gostincar C."/>
        </authorList>
    </citation>
    <scope>NUCLEOTIDE SEQUENCE</scope>
    <source>
        <strain evidence="3">EXF-13308</strain>
    </source>
</reference>
<feature type="region of interest" description="Disordered" evidence="1">
    <location>
        <begin position="631"/>
        <end position="652"/>
    </location>
</feature>
<protein>
    <submittedName>
        <fullName evidence="3">GTP-binding protein</fullName>
    </submittedName>
</protein>
<dbReference type="GO" id="GO:0005525">
    <property type="term" value="F:GTP binding"/>
    <property type="evidence" value="ECO:0007669"/>
    <property type="project" value="InterPro"/>
</dbReference>
<dbReference type="InterPro" id="IPR050055">
    <property type="entry name" value="EF-Tu_GTPase"/>
</dbReference>
<dbReference type="AlphaFoldDB" id="A0AA38RTK9"/>
<feature type="region of interest" description="Disordered" evidence="1">
    <location>
        <begin position="256"/>
        <end position="320"/>
    </location>
</feature>
<dbReference type="InterPro" id="IPR027417">
    <property type="entry name" value="P-loop_NTPase"/>
</dbReference>
<evidence type="ECO:0000256" key="1">
    <source>
        <dbReference type="SAM" id="MobiDB-lite"/>
    </source>
</evidence>
<dbReference type="Gene3D" id="3.40.50.300">
    <property type="entry name" value="P-loop containing nucleotide triphosphate hydrolases"/>
    <property type="match status" value="1"/>
</dbReference>
<dbReference type="InterPro" id="IPR000795">
    <property type="entry name" value="T_Tr_GTP-bd_dom"/>
</dbReference>
<dbReference type="SUPFAM" id="SSF52540">
    <property type="entry name" value="P-loop containing nucleoside triphosphate hydrolases"/>
    <property type="match status" value="1"/>
</dbReference>
<name>A0AA38RTK9_9PEZI</name>
<feature type="compositionally biased region" description="Polar residues" evidence="1">
    <location>
        <begin position="77"/>
        <end position="90"/>
    </location>
</feature>
<feature type="compositionally biased region" description="Polar residues" evidence="1">
    <location>
        <begin position="275"/>
        <end position="299"/>
    </location>
</feature>